<keyword evidence="4 12" id="KW-0863">Zinc-finger</keyword>
<feature type="binding site" evidence="10">
    <location>
        <position position="324"/>
    </location>
    <ligand>
        <name>Mg(2+)</name>
        <dbReference type="ChEBI" id="CHEBI:18420"/>
        <label>1</label>
    </ligand>
</feature>
<keyword evidence="8" id="KW-0539">Nucleus</keyword>
<keyword evidence="5" id="KW-0378">Hydrolase</keyword>
<evidence type="ECO:0000256" key="5">
    <source>
        <dbReference type="ARBA" id="ARBA00022801"/>
    </source>
</evidence>
<feature type="active site" description="Proton donor/acceptor" evidence="9">
    <location>
        <position position="196"/>
    </location>
</feature>
<gene>
    <name evidence="15" type="ORF">V8G54_004811</name>
</gene>
<dbReference type="PROSITE" id="PS51999">
    <property type="entry name" value="ZF_GRF"/>
    <property type="match status" value="1"/>
</dbReference>
<sequence length="685" mass="77391">GERMKIVSYNVNGLRQRISQFGSLRNLLNSFDADILCFQETKLRRQELTADLIMADGYESFFSCTRTSQKGRTGYSGVITFCRVKSAFSSNEVALPLAAEEGFTGLLENSQTSKDELPFMTDDLKEFSKDELISLDNEGRCIITDHTHFVLFNVYGPRAASDDTERIQFKKNFYSVLQKRWESLLHQGRRICVVGDLNIAPFAIDRCDAGADFGNNEFRKWFKSMLIENGGQFCDAFRAKHPDRREAYTCWSQSTGAEVFNFGSRIDHILFAGSCLHESDDLQCHSFVRCHVKECDILTQYKRCKPESTPRWKEGRSIKLEGSDHAPVFVSLHEISEVSLHSTPSLSSRYVPTVHGIQQTLVSVLMKRKVSEQIKSCKMAHEDVAMHSTCEGEEPVNRAASSATSPNECRLLPRQVYKGSILKPNELSRGSSQEAVSKSVNESEKSIMHKCKKPSKKARNNQWSQLSLRSFFQKSTNLDTDVNGSSYTDCSNSQDELSQPNPQLHETPTVSDHSISPKQCSLDTDARDQDLAGPKDSSTKEEKSNVASLEWQRIQQLMQNSIPICKGHKEPCIARVVKKQGPNFGRRFYVCARAEVVNINVISTYRALRLILKQIAVTLDGLLQSLGINNGREWMIHKPAFIQLSFITTVVELKYQFCMIMIITKFRQGMSTLKTSILVGFSFVL</sequence>
<feature type="binding site" evidence="10">
    <location>
        <position position="40"/>
    </location>
    <ligand>
        <name>Mg(2+)</name>
        <dbReference type="ChEBI" id="CHEBI:18420"/>
        <label>1</label>
    </ligand>
</feature>
<evidence type="ECO:0000256" key="11">
    <source>
        <dbReference type="PIRSR" id="PIRSR604808-3"/>
    </source>
</evidence>
<evidence type="ECO:0000256" key="13">
    <source>
        <dbReference type="SAM" id="MobiDB-lite"/>
    </source>
</evidence>
<evidence type="ECO:0000256" key="7">
    <source>
        <dbReference type="ARBA" id="ARBA00022842"/>
    </source>
</evidence>
<evidence type="ECO:0000256" key="4">
    <source>
        <dbReference type="ARBA" id="ARBA00022771"/>
    </source>
</evidence>
<evidence type="ECO:0000256" key="3">
    <source>
        <dbReference type="ARBA" id="ARBA00022723"/>
    </source>
</evidence>
<dbReference type="SUPFAM" id="SSF56219">
    <property type="entry name" value="DNase I-like"/>
    <property type="match status" value="1"/>
</dbReference>
<protein>
    <recommendedName>
        <fullName evidence="2">DNA-(apurinic or apyrimidinic site) endonuclease 2</fullName>
    </recommendedName>
</protein>
<dbReference type="GO" id="GO:0008270">
    <property type="term" value="F:zinc ion binding"/>
    <property type="evidence" value="ECO:0007669"/>
    <property type="project" value="UniProtKB-KW"/>
</dbReference>
<keyword evidence="16" id="KW-1185">Reference proteome</keyword>
<evidence type="ECO:0000259" key="14">
    <source>
        <dbReference type="PROSITE" id="PS51999"/>
    </source>
</evidence>
<keyword evidence="3 10" id="KW-0479">Metal-binding</keyword>
<feature type="binding site" evidence="10">
    <location>
        <position position="196"/>
    </location>
    <ligand>
        <name>Mg(2+)</name>
        <dbReference type="ChEBI" id="CHEBI:18420"/>
        <label>1</label>
    </ligand>
</feature>
<dbReference type="AlphaFoldDB" id="A0AAQ3SDC2"/>
<feature type="region of interest" description="Disordered" evidence="13">
    <location>
        <begin position="483"/>
        <end position="545"/>
    </location>
</feature>
<evidence type="ECO:0000256" key="1">
    <source>
        <dbReference type="ARBA" id="ARBA00007092"/>
    </source>
</evidence>
<feature type="non-terminal residue" evidence="15">
    <location>
        <position position="1"/>
    </location>
</feature>
<feature type="active site" evidence="9">
    <location>
        <position position="155"/>
    </location>
</feature>
<feature type="binding site" evidence="10">
    <location>
        <position position="10"/>
    </location>
    <ligand>
        <name>Mg(2+)</name>
        <dbReference type="ChEBI" id="CHEBI:18420"/>
        <label>1</label>
    </ligand>
</feature>
<organism evidence="15 16">
    <name type="scientific">Vigna mungo</name>
    <name type="common">Black gram</name>
    <name type="synonym">Phaseolus mungo</name>
    <dbReference type="NCBI Taxonomy" id="3915"/>
    <lineage>
        <taxon>Eukaryota</taxon>
        <taxon>Viridiplantae</taxon>
        <taxon>Streptophyta</taxon>
        <taxon>Embryophyta</taxon>
        <taxon>Tracheophyta</taxon>
        <taxon>Spermatophyta</taxon>
        <taxon>Magnoliopsida</taxon>
        <taxon>eudicotyledons</taxon>
        <taxon>Gunneridae</taxon>
        <taxon>Pentapetalae</taxon>
        <taxon>rosids</taxon>
        <taxon>fabids</taxon>
        <taxon>Fabales</taxon>
        <taxon>Fabaceae</taxon>
        <taxon>Papilionoideae</taxon>
        <taxon>50 kb inversion clade</taxon>
        <taxon>NPAAA clade</taxon>
        <taxon>indigoferoid/millettioid clade</taxon>
        <taxon>Phaseoleae</taxon>
        <taxon>Vigna</taxon>
    </lineage>
</organism>
<evidence type="ECO:0000256" key="8">
    <source>
        <dbReference type="ARBA" id="ARBA00023242"/>
    </source>
</evidence>
<dbReference type="GO" id="GO:0008311">
    <property type="term" value="F:double-stranded DNA 3'-5' DNA exonuclease activity"/>
    <property type="evidence" value="ECO:0007669"/>
    <property type="project" value="TreeGrafter"/>
</dbReference>
<feature type="binding site" evidence="10">
    <location>
        <position position="325"/>
    </location>
    <ligand>
        <name>Mg(2+)</name>
        <dbReference type="ChEBI" id="CHEBI:18420"/>
        <label>1</label>
    </ligand>
</feature>
<dbReference type="PANTHER" id="PTHR22748">
    <property type="entry name" value="AP ENDONUCLEASE"/>
    <property type="match status" value="1"/>
</dbReference>
<dbReference type="Proteomes" id="UP001374535">
    <property type="component" value="Chromosome 1"/>
</dbReference>
<dbReference type="FunFam" id="3.60.10.10:FF:000042">
    <property type="entry name" value="DNA-(apurinic or apyrimidinic site) lyase"/>
    <property type="match status" value="1"/>
</dbReference>
<evidence type="ECO:0000256" key="6">
    <source>
        <dbReference type="ARBA" id="ARBA00022833"/>
    </source>
</evidence>
<evidence type="ECO:0000256" key="2">
    <source>
        <dbReference type="ARBA" id="ARBA00013541"/>
    </source>
</evidence>
<proteinExistence type="inferred from homology"/>
<accession>A0AAQ3SDC2</accession>
<dbReference type="InterPro" id="IPR036691">
    <property type="entry name" value="Endo/exonu/phosph_ase_sf"/>
</dbReference>
<comment type="similarity">
    <text evidence="1">Belongs to the DNA repair enzymes AP/ExoA family.</text>
</comment>
<keyword evidence="10" id="KW-0464">Manganese</keyword>
<dbReference type="GO" id="GO:0008081">
    <property type="term" value="F:phosphoric diester hydrolase activity"/>
    <property type="evidence" value="ECO:0007669"/>
    <property type="project" value="TreeGrafter"/>
</dbReference>
<dbReference type="EMBL" id="CP144700">
    <property type="protein sequence ID" value="WVZ26267.1"/>
    <property type="molecule type" value="Genomic_DNA"/>
</dbReference>
<evidence type="ECO:0000313" key="16">
    <source>
        <dbReference type="Proteomes" id="UP001374535"/>
    </source>
</evidence>
<feature type="compositionally biased region" description="Polar residues" evidence="13">
    <location>
        <begin position="428"/>
        <end position="440"/>
    </location>
</feature>
<dbReference type="PROSITE" id="PS51435">
    <property type="entry name" value="AP_NUCLEASE_F1_4"/>
    <property type="match status" value="1"/>
</dbReference>
<feature type="region of interest" description="Disordered" evidence="13">
    <location>
        <begin position="424"/>
        <end position="462"/>
    </location>
</feature>
<dbReference type="Gene3D" id="3.60.10.10">
    <property type="entry name" value="Endonuclease/exonuclease/phosphatase"/>
    <property type="match status" value="1"/>
</dbReference>
<name>A0AAQ3SDC2_VIGMU</name>
<keyword evidence="7 10" id="KW-0460">Magnesium</keyword>
<comment type="cofactor">
    <cofactor evidence="10">
        <name>Mg(2+)</name>
        <dbReference type="ChEBI" id="CHEBI:18420"/>
    </cofactor>
    <cofactor evidence="10">
        <name>Mn(2+)</name>
        <dbReference type="ChEBI" id="CHEBI:29035"/>
    </cofactor>
    <text evidence="10">Probably binds two magnesium or manganese ions per subunit.</text>
</comment>
<feature type="site" description="Interaction with DNA substrate" evidence="11">
    <location>
        <position position="325"/>
    </location>
</feature>
<dbReference type="Pfam" id="PF03372">
    <property type="entry name" value="Exo_endo_phos"/>
    <property type="match status" value="1"/>
</dbReference>
<dbReference type="InterPro" id="IPR004808">
    <property type="entry name" value="AP_endonuc_1"/>
</dbReference>
<dbReference type="InterPro" id="IPR010666">
    <property type="entry name" value="Znf_GRF"/>
</dbReference>
<feature type="compositionally biased region" description="Basic residues" evidence="13">
    <location>
        <begin position="448"/>
        <end position="459"/>
    </location>
</feature>
<feature type="compositionally biased region" description="Polar residues" evidence="13">
    <location>
        <begin position="483"/>
        <end position="522"/>
    </location>
</feature>
<reference evidence="15 16" key="1">
    <citation type="journal article" date="2023" name="Life. Sci Alliance">
        <title>Evolutionary insights into 3D genome organization and epigenetic landscape of Vigna mungo.</title>
        <authorList>
            <person name="Junaid A."/>
            <person name="Singh B."/>
            <person name="Bhatia S."/>
        </authorList>
    </citation>
    <scope>NUCLEOTIDE SEQUENCE [LARGE SCALE GENOMIC DNA]</scope>
    <source>
        <strain evidence="15">Urdbean</strain>
    </source>
</reference>
<evidence type="ECO:0000313" key="15">
    <source>
        <dbReference type="EMBL" id="WVZ26267.1"/>
    </source>
</evidence>
<evidence type="ECO:0000256" key="9">
    <source>
        <dbReference type="PIRSR" id="PIRSR604808-1"/>
    </source>
</evidence>
<dbReference type="GO" id="GO:0006284">
    <property type="term" value="P:base-excision repair"/>
    <property type="evidence" value="ECO:0007669"/>
    <property type="project" value="TreeGrafter"/>
</dbReference>
<keyword evidence="6" id="KW-0862">Zinc</keyword>
<feature type="site" description="Transition state stabilizer" evidence="11">
    <location>
        <position position="198"/>
    </location>
</feature>
<evidence type="ECO:0000256" key="12">
    <source>
        <dbReference type="PROSITE-ProRule" id="PRU01343"/>
    </source>
</evidence>
<feature type="binding site" evidence="10">
    <location>
        <position position="198"/>
    </location>
    <ligand>
        <name>Mg(2+)</name>
        <dbReference type="ChEBI" id="CHEBI:18420"/>
        <label>1</label>
    </ligand>
</feature>
<feature type="active site" description="Proton acceptor" evidence="9">
    <location>
        <position position="325"/>
    </location>
</feature>
<evidence type="ECO:0000256" key="10">
    <source>
        <dbReference type="PIRSR" id="PIRSR604808-2"/>
    </source>
</evidence>
<dbReference type="Pfam" id="PF06839">
    <property type="entry name" value="Zn_ribbon_GRF"/>
    <property type="match status" value="1"/>
</dbReference>
<feature type="site" description="Important for catalytic activity" evidence="11">
    <location>
        <position position="267"/>
    </location>
</feature>
<dbReference type="InterPro" id="IPR005135">
    <property type="entry name" value="Endo/exonuclease/phosphatase"/>
</dbReference>
<dbReference type="GO" id="GO:0005634">
    <property type="term" value="C:nucleus"/>
    <property type="evidence" value="ECO:0007669"/>
    <property type="project" value="TreeGrafter"/>
</dbReference>
<feature type="domain" description="GRF-type" evidence="14">
    <location>
        <begin position="565"/>
        <end position="611"/>
    </location>
</feature>
<dbReference type="PANTHER" id="PTHR22748:SF4">
    <property type="entry name" value="DNA-(APURINIC OR APYRIMIDINIC SITE) ENDONUCLEASE 2"/>
    <property type="match status" value="1"/>
</dbReference>
<dbReference type="GO" id="GO:0003906">
    <property type="term" value="F:DNA-(apurinic or apyrimidinic site) endonuclease activity"/>
    <property type="evidence" value="ECO:0007669"/>
    <property type="project" value="TreeGrafter"/>
</dbReference>